<accession>A0A2P2JG00</accession>
<evidence type="ECO:0000313" key="1">
    <source>
        <dbReference type="EMBL" id="MBW92403.1"/>
    </source>
</evidence>
<proteinExistence type="predicted"/>
<name>A0A2P2JG00_RHIMU</name>
<protein>
    <submittedName>
        <fullName evidence="1">Uncharacterized protein LOC105112646</fullName>
    </submittedName>
</protein>
<organism evidence="1">
    <name type="scientific">Rhizophora mucronata</name>
    <name type="common">Asiatic mangrove</name>
    <dbReference type="NCBI Taxonomy" id="61149"/>
    <lineage>
        <taxon>Eukaryota</taxon>
        <taxon>Viridiplantae</taxon>
        <taxon>Streptophyta</taxon>
        <taxon>Embryophyta</taxon>
        <taxon>Tracheophyta</taxon>
        <taxon>Spermatophyta</taxon>
        <taxon>Magnoliopsida</taxon>
        <taxon>eudicotyledons</taxon>
        <taxon>Gunneridae</taxon>
        <taxon>Pentapetalae</taxon>
        <taxon>rosids</taxon>
        <taxon>fabids</taxon>
        <taxon>Malpighiales</taxon>
        <taxon>Rhizophoraceae</taxon>
        <taxon>Rhizophora</taxon>
    </lineage>
</organism>
<dbReference type="EMBL" id="GGEC01011920">
    <property type="protein sequence ID" value="MBW92403.1"/>
    <property type="molecule type" value="Transcribed_RNA"/>
</dbReference>
<reference evidence="1" key="1">
    <citation type="submission" date="2018-02" db="EMBL/GenBank/DDBJ databases">
        <title>Rhizophora mucronata_Transcriptome.</title>
        <authorList>
            <person name="Meera S.P."/>
            <person name="Sreeshan A."/>
            <person name="Augustine A."/>
        </authorList>
    </citation>
    <scope>NUCLEOTIDE SEQUENCE</scope>
    <source>
        <tissue evidence="1">Leaf</tissue>
    </source>
</reference>
<sequence>MEMFVSLLYKEGYFAKANFVRRGKLDFSCFNDSYGREFIKFAAFKFGEDHQAIAKWLSGSELKKVALFGCPSLSRKSVFSAKRLRRYFEIPEDKVCKGCILKHSCHFVNQRVWNGDTKMLNLAVAMKLITEYALEAVHPKLSVPSEIKASVSRLLTEVSKLSTTC</sequence>
<dbReference type="AlphaFoldDB" id="A0A2P2JG00"/>